<reference evidence="1 2" key="1">
    <citation type="submission" date="2013-10" db="EMBL/GenBank/DDBJ databases">
        <authorList>
            <consortium name="International Citrus Genome Consortium"/>
            <person name="Jenkins J."/>
            <person name="Schmutz J."/>
            <person name="Prochnik S."/>
            <person name="Rokhsar D."/>
            <person name="Gmitter F."/>
            <person name="Ollitrault P."/>
            <person name="Machado M."/>
            <person name="Talon M."/>
            <person name="Wincker P."/>
            <person name="Jaillon O."/>
            <person name="Morgante M."/>
        </authorList>
    </citation>
    <scope>NUCLEOTIDE SEQUENCE</scope>
    <source>
        <strain evidence="2">cv. Clemenules</strain>
    </source>
</reference>
<dbReference type="PANTHER" id="PTHR44067">
    <property type="entry name" value="S-ADENOSYL-L-METHIONINE-DEPENDENT METHYLTRANSFERASE SUPERFAMILY PROTEIN-RELATED"/>
    <property type="match status" value="1"/>
</dbReference>
<dbReference type="STRING" id="85681.V4SUW3"/>
<evidence type="ECO:0000313" key="1">
    <source>
        <dbReference type="EMBL" id="ESR44562.1"/>
    </source>
</evidence>
<dbReference type="KEGG" id="cic:CICLE_v10013545mg"/>
<dbReference type="Gramene" id="ESR44562">
    <property type="protein sequence ID" value="ESR44562"/>
    <property type="gene ID" value="CICLE_v10013545mg"/>
</dbReference>
<accession>V4SUW3</accession>
<evidence type="ECO:0000313" key="2">
    <source>
        <dbReference type="Proteomes" id="UP000030687"/>
    </source>
</evidence>
<dbReference type="AlphaFoldDB" id="V4SUW3"/>
<dbReference type="Proteomes" id="UP000030687">
    <property type="component" value="Unassembled WGS sequence"/>
</dbReference>
<protein>
    <recommendedName>
        <fullName evidence="3">Methyltransferase</fullName>
    </recommendedName>
</protein>
<evidence type="ECO:0008006" key="3">
    <source>
        <dbReference type="Google" id="ProtNLM"/>
    </source>
</evidence>
<sequence length="199" mass="23013">MLRQITSKPCLSHPQFIFTIKAKNSYSCIILPYIVQTQVSNLQAQVGQLLKQLHNERSEPKATTPAFSKQTMDRRGFFKCADCFNLSQRRWDIPTSESMSAEFTIDEVLRSKPGEIQIGLDFSPTTGTFAAMMRERNNLRPKGLLWVDRFFCTKDGTKLYLDEFSRLGYKKLIWRIVPKTDQRADELFFSAILEKPSRS</sequence>
<dbReference type="PANTHER" id="PTHR44067:SF12">
    <property type="entry name" value="METHYLTRANSFERASE TYPE 11 DOMAIN-CONTAINING PROTEIN"/>
    <property type="match status" value="1"/>
</dbReference>
<dbReference type="eggNOG" id="ENOG502RC8Q">
    <property type="taxonomic scope" value="Eukaryota"/>
</dbReference>
<proteinExistence type="predicted"/>
<gene>
    <name evidence="1" type="ORF">CICLE_v10013545mg</name>
</gene>
<name>V4SUW3_CITCL</name>
<organism evidence="1 2">
    <name type="scientific">Citrus clementina</name>
    <name type="common">Clementine</name>
    <name type="synonym">Citrus deliciosa x Citrus sinensis</name>
    <dbReference type="NCBI Taxonomy" id="85681"/>
    <lineage>
        <taxon>Eukaryota</taxon>
        <taxon>Viridiplantae</taxon>
        <taxon>Streptophyta</taxon>
        <taxon>Embryophyta</taxon>
        <taxon>Tracheophyta</taxon>
        <taxon>Spermatophyta</taxon>
        <taxon>Magnoliopsida</taxon>
        <taxon>eudicotyledons</taxon>
        <taxon>Gunneridae</taxon>
        <taxon>Pentapetalae</taxon>
        <taxon>rosids</taxon>
        <taxon>malvids</taxon>
        <taxon>Sapindales</taxon>
        <taxon>Rutaceae</taxon>
        <taxon>Aurantioideae</taxon>
        <taxon>Citrus</taxon>
    </lineage>
</organism>
<dbReference type="EMBL" id="KI536861">
    <property type="protein sequence ID" value="ESR44562.1"/>
    <property type="molecule type" value="Genomic_DNA"/>
</dbReference>
<dbReference type="InterPro" id="IPR053223">
    <property type="entry name" value="Prob_Methyltransferase"/>
</dbReference>
<dbReference type="InParanoid" id="V4SUW3"/>
<keyword evidence="2" id="KW-1185">Reference proteome</keyword>